<name>A0ABD5U5R2_9EURY</name>
<protein>
    <submittedName>
        <fullName evidence="2">Uncharacterized protein</fullName>
    </submittedName>
</protein>
<reference evidence="2 3" key="1">
    <citation type="journal article" date="2019" name="Int. J. Syst. Evol. Microbiol.">
        <title>The Global Catalogue of Microorganisms (GCM) 10K type strain sequencing project: providing services to taxonomists for standard genome sequencing and annotation.</title>
        <authorList>
            <consortium name="The Broad Institute Genomics Platform"/>
            <consortium name="The Broad Institute Genome Sequencing Center for Infectious Disease"/>
            <person name="Wu L."/>
            <person name="Ma J."/>
        </authorList>
    </citation>
    <scope>NUCLEOTIDE SEQUENCE [LARGE SCALE GENOMIC DNA]</scope>
    <source>
        <strain evidence="2 3">PSRA2</strain>
    </source>
</reference>
<feature type="compositionally biased region" description="Basic and acidic residues" evidence="1">
    <location>
        <begin position="107"/>
        <end position="118"/>
    </location>
</feature>
<evidence type="ECO:0000313" key="3">
    <source>
        <dbReference type="Proteomes" id="UP001596406"/>
    </source>
</evidence>
<evidence type="ECO:0000256" key="1">
    <source>
        <dbReference type="SAM" id="MobiDB-lite"/>
    </source>
</evidence>
<dbReference type="RefSeq" id="WP_304447544.1">
    <property type="nucleotide sequence ID" value="NZ_JARRAH010000001.1"/>
</dbReference>
<accession>A0ABD5U5R2</accession>
<comment type="caution">
    <text evidence="2">The sequence shown here is derived from an EMBL/GenBank/DDBJ whole genome shotgun (WGS) entry which is preliminary data.</text>
</comment>
<dbReference type="Proteomes" id="UP001596406">
    <property type="component" value="Unassembled WGS sequence"/>
</dbReference>
<dbReference type="EMBL" id="JBHSXM010000001">
    <property type="protein sequence ID" value="MFC6835849.1"/>
    <property type="molecule type" value="Genomic_DNA"/>
</dbReference>
<proteinExistence type="predicted"/>
<gene>
    <name evidence="2" type="ORF">ACFQHK_04925</name>
</gene>
<evidence type="ECO:0000313" key="2">
    <source>
        <dbReference type="EMBL" id="MFC6835849.1"/>
    </source>
</evidence>
<organism evidence="2 3">
    <name type="scientific">Halomarina ordinaria</name>
    <dbReference type="NCBI Taxonomy" id="3033939"/>
    <lineage>
        <taxon>Archaea</taxon>
        <taxon>Methanobacteriati</taxon>
        <taxon>Methanobacteriota</taxon>
        <taxon>Stenosarchaea group</taxon>
        <taxon>Halobacteria</taxon>
        <taxon>Halobacteriales</taxon>
        <taxon>Natronomonadaceae</taxon>
        <taxon>Halomarina</taxon>
    </lineage>
</organism>
<sequence length="198" mass="20905">MTDLPTLGSCADLYVAVWDEYGGEAFGAAALDRRLAERDGANDAPHGDALGRRLATLVGAGALERLDDGRLRARLPPDAPAEDWHALGAERAGAVHAALTRMAGAGEDDRTYRHDGERYAPLPAGEAAERPLVPRAERALDDSVVGVALYAPAEEAAPVQRAADDLCAMDAPSFTKVTSAVVAGADGDLEFRLYLRRT</sequence>
<dbReference type="AlphaFoldDB" id="A0ABD5U5R2"/>
<feature type="region of interest" description="Disordered" evidence="1">
    <location>
        <begin position="106"/>
        <end position="126"/>
    </location>
</feature>
<keyword evidence="3" id="KW-1185">Reference proteome</keyword>